<dbReference type="Gene3D" id="4.10.280.10">
    <property type="entry name" value="Helix-loop-helix DNA-binding domain"/>
    <property type="match status" value="1"/>
</dbReference>
<dbReference type="InterPro" id="IPR011598">
    <property type="entry name" value="bHLH_dom"/>
</dbReference>
<dbReference type="Gene3D" id="3.30.450.20">
    <property type="entry name" value="PAS domain"/>
    <property type="match status" value="2"/>
</dbReference>
<dbReference type="Pfam" id="PF23171">
    <property type="entry name" value="bHLH_HIF1A"/>
    <property type="match status" value="1"/>
</dbReference>
<evidence type="ECO:0000256" key="16">
    <source>
        <dbReference type="ARBA" id="ARBA00023242"/>
    </source>
</evidence>
<evidence type="ECO:0000259" key="21">
    <source>
        <dbReference type="PROSITE" id="PS50112"/>
    </source>
</evidence>
<evidence type="ECO:0000259" key="22">
    <source>
        <dbReference type="PROSITE" id="PS50888"/>
    </source>
</evidence>
<evidence type="ECO:0000256" key="7">
    <source>
        <dbReference type="ARBA" id="ARBA00022499"/>
    </source>
</evidence>
<dbReference type="Pfam" id="PF11413">
    <property type="entry name" value="HIF-1"/>
    <property type="match status" value="1"/>
</dbReference>
<dbReference type="InterPro" id="IPR013767">
    <property type="entry name" value="PAS_fold"/>
</dbReference>
<dbReference type="InterPro" id="IPR035965">
    <property type="entry name" value="PAS-like_dom_sf"/>
</dbReference>
<dbReference type="GO" id="GO:0000981">
    <property type="term" value="F:DNA-binding transcription factor activity, RNA polymerase II-specific"/>
    <property type="evidence" value="ECO:0007669"/>
    <property type="project" value="Ensembl"/>
</dbReference>
<dbReference type="GeneTree" id="ENSGT00940000161745"/>
<dbReference type="FunFam" id="4.10.280.10:FF:000076">
    <property type="entry name" value="hypoxia-inducible factor 3-alpha isoform X1"/>
    <property type="match status" value="1"/>
</dbReference>
<keyword evidence="11" id="KW-0832">Ubl conjugation</keyword>
<reference evidence="23 24" key="1">
    <citation type="submission" date="2013-03" db="EMBL/GenBank/DDBJ databases">
        <authorList>
            <person name="Warren W."/>
            <person name="Wilson R.K."/>
        </authorList>
    </citation>
    <scope>NUCLEOTIDE SEQUENCE</scope>
</reference>
<organism evidence="23 24">
    <name type="scientific">Macaca fascicularis</name>
    <name type="common">Crab-eating macaque</name>
    <name type="synonym">Cynomolgus monkey</name>
    <dbReference type="NCBI Taxonomy" id="9541"/>
    <lineage>
        <taxon>Eukaryota</taxon>
        <taxon>Metazoa</taxon>
        <taxon>Chordata</taxon>
        <taxon>Craniata</taxon>
        <taxon>Vertebrata</taxon>
        <taxon>Euteleostomi</taxon>
        <taxon>Mammalia</taxon>
        <taxon>Eutheria</taxon>
        <taxon>Euarchontoglires</taxon>
        <taxon>Primates</taxon>
        <taxon>Haplorrhini</taxon>
        <taxon>Catarrhini</taxon>
        <taxon>Cercopithecidae</taxon>
        <taxon>Cercopithecinae</taxon>
        <taxon>Macaca</taxon>
    </lineage>
</organism>
<dbReference type="GO" id="GO:0000978">
    <property type="term" value="F:RNA polymerase II cis-regulatory region sequence-specific DNA binding"/>
    <property type="evidence" value="ECO:0007669"/>
    <property type="project" value="Ensembl"/>
</dbReference>
<feature type="compositionally biased region" description="Polar residues" evidence="20">
    <location>
        <begin position="750"/>
        <end position="765"/>
    </location>
</feature>
<dbReference type="Ensembl" id="ENSMFAT00000059601.2">
    <property type="protein sequence ID" value="ENSMFAP00000012666.2"/>
    <property type="gene ID" value="ENSMFAG00000025583.2"/>
</dbReference>
<evidence type="ECO:0000256" key="15">
    <source>
        <dbReference type="ARBA" id="ARBA00023163"/>
    </source>
</evidence>
<keyword evidence="24" id="KW-1185">Reference proteome</keyword>
<keyword evidence="5" id="KW-0963">Cytoplasm</keyword>
<keyword evidence="4" id="KW-0217">Developmental protein</keyword>
<evidence type="ECO:0000256" key="17">
    <source>
        <dbReference type="ARBA" id="ARBA00023278"/>
    </source>
</evidence>
<dbReference type="GO" id="GO:0016607">
    <property type="term" value="C:nuclear speck"/>
    <property type="evidence" value="ECO:0007669"/>
    <property type="project" value="UniProtKB-SubCell"/>
</dbReference>
<keyword evidence="6" id="KW-0678">Repressor</keyword>
<dbReference type="PANTHER" id="PTHR23043:SF18">
    <property type="entry name" value="HYPOXIA-INDUCIBLE FACTOR 3-ALPHA"/>
    <property type="match status" value="1"/>
</dbReference>
<evidence type="ECO:0000313" key="23">
    <source>
        <dbReference type="Ensembl" id="ENSMFAP00000012666.2"/>
    </source>
</evidence>
<feature type="domain" description="PAS" evidence="21">
    <location>
        <begin position="290"/>
        <end position="354"/>
    </location>
</feature>
<feature type="region of interest" description="Disordered" evidence="20">
    <location>
        <begin position="628"/>
        <end position="652"/>
    </location>
</feature>
<feature type="region of interest" description="Disordered" evidence="20">
    <location>
        <begin position="819"/>
        <end position="869"/>
    </location>
</feature>
<feature type="compositionally biased region" description="Low complexity" evidence="20">
    <location>
        <begin position="836"/>
        <end position="846"/>
    </location>
</feature>
<evidence type="ECO:0000256" key="8">
    <source>
        <dbReference type="ARBA" id="ARBA00022657"/>
    </source>
</evidence>
<evidence type="ECO:0000256" key="1">
    <source>
        <dbReference type="ARBA" id="ARBA00004173"/>
    </source>
</evidence>
<keyword evidence="17" id="KW-0379">Hydroxylation</keyword>
<feature type="region of interest" description="Disordered" evidence="20">
    <location>
        <begin position="554"/>
        <end position="584"/>
    </location>
</feature>
<evidence type="ECO:0000256" key="6">
    <source>
        <dbReference type="ARBA" id="ARBA00022491"/>
    </source>
</evidence>
<dbReference type="SUPFAM" id="SSF47459">
    <property type="entry name" value="HLH, helix-loop-helix DNA-binding domain"/>
    <property type="match status" value="1"/>
</dbReference>
<evidence type="ECO:0000256" key="9">
    <source>
        <dbReference type="ARBA" id="ARBA00022703"/>
    </source>
</evidence>
<comment type="subcellular location">
    <subcellularLocation>
        <location evidence="3">Cytoplasm</location>
    </subcellularLocation>
    <subcellularLocation>
        <location evidence="1">Mitochondrion</location>
    </subcellularLocation>
    <subcellularLocation>
        <location evidence="2">Nucleus speckle</location>
    </subcellularLocation>
</comment>
<feature type="region of interest" description="Disordered" evidence="20">
    <location>
        <begin position="163"/>
        <end position="229"/>
    </location>
</feature>
<accession>A0A2K5UJT7</accession>
<feature type="compositionally biased region" description="Low complexity" evidence="20">
    <location>
        <begin position="183"/>
        <end position="193"/>
    </location>
</feature>
<keyword evidence="12" id="KW-0805">Transcription regulation</keyword>
<dbReference type="InterPro" id="IPR001610">
    <property type="entry name" value="PAC"/>
</dbReference>
<evidence type="ECO:0000256" key="19">
    <source>
        <dbReference type="ARBA" id="ARBA00077359"/>
    </source>
</evidence>
<keyword evidence="13" id="KW-0346">Stress response</keyword>
<keyword evidence="8" id="KW-0037">Angiogenesis</keyword>
<dbReference type="AlphaFoldDB" id="A0A2K5UJT7"/>
<sequence>MAGCCEPAGCDGVAPCRSAQLGSSRAEGGLLGSPPSRCSSAGTQGTCALGPLPWGLIWPCSHGTLENVLGPQLSLSNVRHPVSLTSFSPPWFLRPDWIRAHPMFLTPPSSPPSPTLFQALALGLPGNSIPPFLGQLSSRPSQRPLLAGWGPLLAELGCSPLPTQGRPFPVESSHRGAPPTRNSHPGPGCAASPPASPGWPFSQRGPGRWSTTELRKEKSRDAARSRRSQETEVLYQLAHTLPFARGVSAHLDKASIMRLTISYLRMHRLCTAGEWNQVGAGGEPLDACYLKALEGFVMVLTTEGDMAYLSENVSKHLGLSQLELIGHSIFDFIHPCDQEELQDALTPQQTLSRRKVEAPTERCFSLRMKSTLTSRGRTLNLKAATWKVLHCSGHMRAYKPPAQTSPAGSPDSEPPLQCLVLICEAIPHPGSLEPPLGRGAFLSRHSLDMKFTYCDDRIAEVAGYSPDDLIGCSAYEYIHALDSDAVSKSIHTLLSKGQAVTGQYRFLARNGGYLWTQTQATVVSGGRGPQSESIVCVHFLISRVEETGVVLSLEQTEQHSRRPIQRGVPSQKDTPNPGNSLDAPGSQILAFLHPPSLSEAALAADPRRFCSPDLRRLLGPILDGASVAATPSTPLATRHPRSPLSADLPDELPVGTENVHRLFTSGKDTEAVETDLDIAQDADALDLEMLAPYISMDDDFQLNASEQLPRAYHRPLGAVPRPRAQSFHGLSPPALEPSLLPRWGSDPRLSCSNPSRGNPSASSSMAGARKRTLAQSAEDEDEGVELLGVRPPKRSPSPEPENFLLFPLSLSFLLTGGPAPGRLQDPSTHLLDLNEPLGLGPSLLSPYSDEDTTQPRDHFQPTAGSAQAD</sequence>
<evidence type="ECO:0000256" key="13">
    <source>
        <dbReference type="ARBA" id="ARBA00023016"/>
    </source>
</evidence>
<dbReference type="Pfam" id="PF14598">
    <property type="entry name" value="PAS_11"/>
    <property type="match status" value="1"/>
</dbReference>
<proteinExistence type="predicted"/>
<dbReference type="GO" id="GO:0046983">
    <property type="term" value="F:protein dimerization activity"/>
    <property type="evidence" value="ECO:0007669"/>
    <property type="project" value="InterPro"/>
</dbReference>
<dbReference type="CDD" id="cd00130">
    <property type="entry name" value="PAS"/>
    <property type="match status" value="2"/>
</dbReference>
<evidence type="ECO:0000256" key="14">
    <source>
        <dbReference type="ARBA" id="ARBA00023128"/>
    </source>
</evidence>
<dbReference type="PROSITE" id="PS50888">
    <property type="entry name" value="BHLH"/>
    <property type="match status" value="1"/>
</dbReference>
<keyword evidence="14" id="KW-0496">Mitochondrion</keyword>
<dbReference type="GO" id="GO:0006915">
    <property type="term" value="P:apoptotic process"/>
    <property type="evidence" value="ECO:0007669"/>
    <property type="project" value="UniProtKB-KW"/>
</dbReference>
<protein>
    <recommendedName>
        <fullName evidence="18">Hypoxia-inducible factor 3-alpha</fullName>
    </recommendedName>
    <alternativeName>
        <fullName evidence="19">HIF3-alpha-1</fullName>
    </alternativeName>
</protein>
<feature type="domain" description="PAS" evidence="21">
    <location>
        <begin position="446"/>
        <end position="497"/>
    </location>
</feature>
<dbReference type="GO" id="GO:0005886">
    <property type="term" value="C:plasma membrane"/>
    <property type="evidence" value="ECO:0007669"/>
    <property type="project" value="Ensembl"/>
</dbReference>
<evidence type="ECO:0000313" key="24">
    <source>
        <dbReference type="Proteomes" id="UP000233100"/>
    </source>
</evidence>
<evidence type="ECO:0000256" key="4">
    <source>
        <dbReference type="ARBA" id="ARBA00022473"/>
    </source>
</evidence>
<keyword evidence="15" id="KW-0804">Transcription</keyword>
<keyword evidence="9" id="KW-0053">Apoptosis</keyword>
<evidence type="ECO:0000256" key="20">
    <source>
        <dbReference type="SAM" id="MobiDB-lite"/>
    </source>
</evidence>
<dbReference type="InterPro" id="IPR021537">
    <property type="entry name" value="HIF_alpha-like"/>
</dbReference>
<dbReference type="GO" id="GO:0005829">
    <property type="term" value="C:cytosol"/>
    <property type="evidence" value="ECO:0007669"/>
    <property type="project" value="Ensembl"/>
</dbReference>
<dbReference type="GO" id="GO:0071456">
    <property type="term" value="P:cellular response to hypoxia"/>
    <property type="evidence" value="ECO:0007669"/>
    <property type="project" value="TreeGrafter"/>
</dbReference>
<reference evidence="23" key="3">
    <citation type="submission" date="2025-09" db="UniProtKB">
        <authorList>
            <consortium name="Ensembl"/>
        </authorList>
    </citation>
    <scope>IDENTIFICATION</scope>
</reference>
<dbReference type="SMART" id="SM00353">
    <property type="entry name" value="HLH"/>
    <property type="match status" value="1"/>
</dbReference>
<dbReference type="GO" id="GO:0005739">
    <property type="term" value="C:mitochondrion"/>
    <property type="evidence" value="ECO:0007669"/>
    <property type="project" value="UniProtKB-SubCell"/>
</dbReference>
<reference evidence="23" key="2">
    <citation type="submission" date="2025-08" db="UniProtKB">
        <authorList>
            <consortium name="Ensembl"/>
        </authorList>
    </citation>
    <scope>IDENTIFICATION</scope>
</reference>
<evidence type="ECO:0000256" key="2">
    <source>
        <dbReference type="ARBA" id="ARBA00004324"/>
    </source>
</evidence>
<evidence type="ECO:0000256" key="11">
    <source>
        <dbReference type="ARBA" id="ARBA00022843"/>
    </source>
</evidence>
<dbReference type="SUPFAM" id="SSF55785">
    <property type="entry name" value="PYP-like sensor domain (PAS domain)"/>
    <property type="match status" value="2"/>
</dbReference>
<dbReference type="InterPro" id="IPR000014">
    <property type="entry name" value="PAS"/>
</dbReference>
<dbReference type="SMART" id="SM00086">
    <property type="entry name" value="PAC"/>
    <property type="match status" value="1"/>
</dbReference>
<dbReference type="NCBIfam" id="TIGR00229">
    <property type="entry name" value="sensory_box"/>
    <property type="match status" value="1"/>
</dbReference>
<dbReference type="PROSITE" id="PS50112">
    <property type="entry name" value="PAS"/>
    <property type="match status" value="2"/>
</dbReference>
<keyword evidence="7" id="KW-1017">Isopeptide bond</keyword>
<dbReference type="Proteomes" id="UP000233100">
    <property type="component" value="Chromosome 19"/>
</dbReference>
<gene>
    <name evidence="23" type="primary">HIF3A</name>
</gene>
<feature type="domain" description="BHLH" evidence="22">
    <location>
        <begin position="214"/>
        <end position="267"/>
    </location>
</feature>
<dbReference type="Bgee" id="ENSMFAG00000025583">
    <property type="expression patterns" value="Expressed in heart and 2 other cell types or tissues"/>
</dbReference>
<feature type="region of interest" description="Disordered" evidence="20">
    <location>
        <begin position="738"/>
        <end position="801"/>
    </location>
</feature>
<dbReference type="GO" id="GO:0000785">
    <property type="term" value="C:chromatin"/>
    <property type="evidence" value="ECO:0007669"/>
    <property type="project" value="Ensembl"/>
</dbReference>
<dbReference type="SMART" id="SM00091">
    <property type="entry name" value="PAS"/>
    <property type="match status" value="2"/>
</dbReference>
<evidence type="ECO:0000256" key="5">
    <source>
        <dbReference type="ARBA" id="ARBA00022490"/>
    </source>
</evidence>
<evidence type="ECO:0000256" key="12">
    <source>
        <dbReference type="ARBA" id="ARBA00023015"/>
    </source>
</evidence>
<evidence type="ECO:0000256" key="10">
    <source>
        <dbReference type="ARBA" id="ARBA00022737"/>
    </source>
</evidence>
<dbReference type="GO" id="GO:0006366">
    <property type="term" value="P:transcription by RNA polymerase II"/>
    <property type="evidence" value="ECO:0007669"/>
    <property type="project" value="Ensembl"/>
</dbReference>
<dbReference type="FunFam" id="3.30.450.20:FF:000042">
    <property type="entry name" value="hypoxia-inducible factor 3-alpha isoform X1"/>
    <property type="match status" value="1"/>
</dbReference>
<feature type="compositionally biased region" description="Basic and acidic residues" evidence="20">
    <location>
        <begin position="213"/>
        <end position="229"/>
    </location>
</feature>
<evidence type="ECO:0000256" key="3">
    <source>
        <dbReference type="ARBA" id="ARBA00004496"/>
    </source>
</evidence>
<keyword evidence="10" id="KW-0677">Repeat</keyword>
<dbReference type="GO" id="GO:0001525">
    <property type="term" value="P:angiogenesis"/>
    <property type="evidence" value="ECO:0007669"/>
    <property type="project" value="UniProtKB-KW"/>
</dbReference>
<dbReference type="FunFam" id="3.30.450.20:FF:000005">
    <property type="entry name" value="Hypoxia-inducible factor 1 subunit alpha"/>
    <property type="match status" value="1"/>
</dbReference>
<keyword evidence="16" id="KW-0539">Nucleus</keyword>
<dbReference type="PANTHER" id="PTHR23043">
    <property type="entry name" value="HYPOXIA-INDUCIBLE FACTOR 1 ALPHA"/>
    <property type="match status" value="1"/>
</dbReference>
<dbReference type="VEuPathDB" id="HostDB:ENSMFAG00000025583"/>
<name>A0A2K5UJT7_MACFA</name>
<dbReference type="CDD" id="cd19729">
    <property type="entry name" value="bHLH-PAS_HIF3a_PASD7"/>
    <property type="match status" value="1"/>
</dbReference>
<dbReference type="InterPro" id="IPR036638">
    <property type="entry name" value="HLH_DNA-bd_sf"/>
</dbReference>
<evidence type="ECO:0000256" key="18">
    <source>
        <dbReference type="ARBA" id="ARBA00068506"/>
    </source>
</evidence>
<dbReference type="Pfam" id="PF00989">
    <property type="entry name" value="PAS"/>
    <property type="match status" value="1"/>
</dbReference>